<organism evidence="4">
    <name type="scientific">Schistosoma curassoni</name>
    <dbReference type="NCBI Taxonomy" id="6186"/>
    <lineage>
        <taxon>Eukaryota</taxon>
        <taxon>Metazoa</taxon>
        <taxon>Spiralia</taxon>
        <taxon>Lophotrochozoa</taxon>
        <taxon>Platyhelminthes</taxon>
        <taxon>Trematoda</taxon>
        <taxon>Digenea</taxon>
        <taxon>Strigeidida</taxon>
        <taxon>Schistosomatoidea</taxon>
        <taxon>Schistosomatidae</taxon>
        <taxon>Schistosoma</taxon>
    </lineage>
</organism>
<gene>
    <name evidence="2" type="ORF">SCUD_LOCUS12427</name>
</gene>
<sequence length="81" mass="9141">MKKIARKYSKTEGPAKDKEGEPITEIQGQRNIWMEHIEELLSKLAPLNPPDFEAVPTDLSVDVTPPTIEEIRMAIRQLNSG</sequence>
<reference evidence="4" key="1">
    <citation type="submission" date="2016-06" db="UniProtKB">
        <authorList>
            <consortium name="WormBaseParasite"/>
        </authorList>
    </citation>
    <scope>IDENTIFICATION</scope>
</reference>
<proteinExistence type="predicted"/>
<reference evidence="2 3" key="2">
    <citation type="submission" date="2018-11" db="EMBL/GenBank/DDBJ databases">
        <authorList>
            <consortium name="Pathogen Informatics"/>
        </authorList>
    </citation>
    <scope>NUCLEOTIDE SEQUENCE [LARGE SCALE GENOMIC DNA]</scope>
    <source>
        <strain evidence="2">Dakar</strain>
        <strain evidence="3">Dakar, Senegal</strain>
    </source>
</reference>
<name>A0A183KBN9_9TREM</name>
<dbReference type="WBParaSite" id="SCUD_0001243001-mRNA-1">
    <property type="protein sequence ID" value="SCUD_0001243001-mRNA-1"/>
    <property type="gene ID" value="SCUD_0001243001"/>
</dbReference>
<keyword evidence="3" id="KW-1185">Reference proteome</keyword>
<feature type="compositionally biased region" description="Basic and acidic residues" evidence="1">
    <location>
        <begin position="9"/>
        <end position="21"/>
    </location>
</feature>
<feature type="region of interest" description="Disordered" evidence="1">
    <location>
        <begin position="1"/>
        <end position="24"/>
    </location>
</feature>
<evidence type="ECO:0000313" key="2">
    <source>
        <dbReference type="EMBL" id="VDP48755.1"/>
    </source>
</evidence>
<evidence type="ECO:0000256" key="1">
    <source>
        <dbReference type="SAM" id="MobiDB-lite"/>
    </source>
</evidence>
<accession>A0A183KBN9</accession>
<protein>
    <submittedName>
        <fullName evidence="4">Reverse transcriptase domain-containing protein</fullName>
    </submittedName>
</protein>
<dbReference type="AlphaFoldDB" id="A0A183KBN9"/>
<evidence type="ECO:0000313" key="4">
    <source>
        <dbReference type="WBParaSite" id="SCUD_0001243001-mRNA-1"/>
    </source>
</evidence>
<dbReference type="Proteomes" id="UP000279833">
    <property type="component" value="Unassembled WGS sequence"/>
</dbReference>
<dbReference type="EMBL" id="UZAK01035122">
    <property type="protein sequence ID" value="VDP48755.1"/>
    <property type="molecule type" value="Genomic_DNA"/>
</dbReference>
<evidence type="ECO:0000313" key="3">
    <source>
        <dbReference type="Proteomes" id="UP000279833"/>
    </source>
</evidence>